<dbReference type="AlphaFoldDB" id="A0A3A1U3Z6"/>
<gene>
    <name evidence="2" type="ORF">D1781_06675</name>
</gene>
<accession>A0A3A1U3Z6</accession>
<sequence length="166" mass="17737">MRLALGVHAARRRVVLDRLPGRTSMSVTRPAATPGARRAYAILTGIATLFVFIQFFTSSEFIRTKGHGAEAWTEIHGWTAYGLLVPALLAAVVAVVALRRAAPVLTVVAVVLFVASVGQWGSGHLISTLGMDGWTPFHVFFSSVVLALAVWASIRSAALRRSGASR</sequence>
<keyword evidence="1" id="KW-0472">Membrane</keyword>
<name>A0A3A1U3Z6_9MICO</name>
<organism evidence="2 3">
    <name type="scientific">Amnibacterium setariae</name>
    <dbReference type="NCBI Taxonomy" id="2306585"/>
    <lineage>
        <taxon>Bacteria</taxon>
        <taxon>Bacillati</taxon>
        <taxon>Actinomycetota</taxon>
        <taxon>Actinomycetes</taxon>
        <taxon>Micrococcales</taxon>
        <taxon>Microbacteriaceae</taxon>
        <taxon>Amnibacterium</taxon>
    </lineage>
</organism>
<keyword evidence="3" id="KW-1185">Reference proteome</keyword>
<proteinExistence type="predicted"/>
<evidence type="ECO:0000313" key="3">
    <source>
        <dbReference type="Proteomes" id="UP000265742"/>
    </source>
</evidence>
<evidence type="ECO:0000313" key="2">
    <source>
        <dbReference type="EMBL" id="RIX31050.1"/>
    </source>
</evidence>
<feature type="transmembrane region" description="Helical" evidence="1">
    <location>
        <begin position="134"/>
        <end position="154"/>
    </location>
</feature>
<keyword evidence="1" id="KW-1133">Transmembrane helix</keyword>
<feature type="transmembrane region" description="Helical" evidence="1">
    <location>
        <begin position="39"/>
        <end position="58"/>
    </location>
</feature>
<keyword evidence="1" id="KW-0812">Transmembrane</keyword>
<comment type="caution">
    <text evidence="2">The sequence shown here is derived from an EMBL/GenBank/DDBJ whole genome shotgun (WGS) entry which is preliminary data.</text>
</comment>
<protein>
    <submittedName>
        <fullName evidence="2">Uncharacterized protein</fullName>
    </submittedName>
</protein>
<feature type="transmembrane region" description="Helical" evidence="1">
    <location>
        <begin position="104"/>
        <end position="122"/>
    </location>
</feature>
<feature type="transmembrane region" description="Helical" evidence="1">
    <location>
        <begin position="78"/>
        <end position="97"/>
    </location>
</feature>
<dbReference type="Proteomes" id="UP000265742">
    <property type="component" value="Unassembled WGS sequence"/>
</dbReference>
<evidence type="ECO:0000256" key="1">
    <source>
        <dbReference type="SAM" id="Phobius"/>
    </source>
</evidence>
<reference evidence="3" key="1">
    <citation type="submission" date="2018-09" db="EMBL/GenBank/DDBJ databases">
        <authorList>
            <person name="Kim I."/>
        </authorList>
    </citation>
    <scope>NUCLEOTIDE SEQUENCE [LARGE SCALE GENOMIC DNA]</scope>
    <source>
        <strain evidence="3">DD4a</strain>
    </source>
</reference>
<dbReference type="EMBL" id="QXTG01000001">
    <property type="protein sequence ID" value="RIX31050.1"/>
    <property type="molecule type" value="Genomic_DNA"/>
</dbReference>